<feature type="compositionally biased region" description="Polar residues" evidence="1">
    <location>
        <begin position="73"/>
        <end position="82"/>
    </location>
</feature>
<reference evidence="3" key="1">
    <citation type="journal article" date="2019" name="Int. J. Syst. Evol. Microbiol.">
        <title>The Global Catalogue of Microorganisms (GCM) 10K type strain sequencing project: providing services to taxonomists for standard genome sequencing and annotation.</title>
        <authorList>
            <consortium name="The Broad Institute Genomics Platform"/>
            <consortium name="The Broad Institute Genome Sequencing Center for Infectious Disease"/>
            <person name="Wu L."/>
            <person name="Ma J."/>
        </authorList>
    </citation>
    <scope>NUCLEOTIDE SEQUENCE [LARGE SCALE GENOMIC DNA]</scope>
    <source>
        <strain evidence="3">JCM 16540</strain>
    </source>
</reference>
<accession>A0ABP6X3V4</accession>
<organism evidence="2 3">
    <name type="scientific">Microlunatus spumicola</name>
    <dbReference type="NCBI Taxonomy" id="81499"/>
    <lineage>
        <taxon>Bacteria</taxon>
        <taxon>Bacillati</taxon>
        <taxon>Actinomycetota</taxon>
        <taxon>Actinomycetes</taxon>
        <taxon>Propionibacteriales</taxon>
        <taxon>Propionibacteriaceae</taxon>
        <taxon>Microlunatus</taxon>
    </lineage>
</organism>
<keyword evidence="3" id="KW-1185">Reference proteome</keyword>
<name>A0ABP6X3V4_9ACTN</name>
<feature type="compositionally biased region" description="Low complexity" evidence="1">
    <location>
        <begin position="37"/>
        <end position="47"/>
    </location>
</feature>
<evidence type="ECO:0000256" key="1">
    <source>
        <dbReference type="SAM" id="MobiDB-lite"/>
    </source>
</evidence>
<sequence>MKVLRSGASGTRDTDHLVARRQAQGAFRGLRRRDPQAQDGGSQAGSQRETLSAREETLSARGRDRIVGEASSERNPTATGRP</sequence>
<feature type="region of interest" description="Disordered" evidence="1">
    <location>
        <begin position="1"/>
        <end position="82"/>
    </location>
</feature>
<gene>
    <name evidence="2" type="ORF">GCM10022197_13160</name>
</gene>
<dbReference type="Proteomes" id="UP001500767">
    <property type="component" value="Unassembled WGS sequence"/>
</dbReference>
<dbReference type="EMBL" id="BAAAYR010000001">
    <property type="protein sequence ID" value="GAA3559134.1"/>
    <property type="molecule type" value="Genomic_DNA"/>
</dbReference>
<protein>
    <submittedName>
        <fullName evidence="2">Uncharacterized protein</fullName>
    </submittedName>
</protein>
<evidence type="ECO:0000313" key="2">
    <source>
        <dbReference type="EMBL" id="GAA3559134.1"/>
    </source>
</evidence>
<evidence type="ECO:0000313" key="3">
    <source>
        <dbReference type="Proteomes" id="UP001500767"/>
    </source>
</evidence>
<comment type="caution">
    <text evidence="2">The sequence shown here is derived from an EMBL/GenBank/DDBJ whole genome shotgun (WGS) entry which is preliminary data.</text>
</comment>
<proteinExistence type="predicted"/>
<feature type="compositionally biased region" description="Basic and acidic residues" evidence="1">
    <location>
        <begin position="51"/>
        <end position="67"/>
    </location>
</feature>